<dbReference type="InParanoid" id="A0A194R5D8"/>
<evidence type="ECO:0000259" key="1">
    <source>
        <dbReference type="PROSITE" id="PS50405"/>
    </source>
</evidence>
<dbReference type="InterPro" id="IPR010987">
    <property type="entry name" value="Glutathione-S-Trfase_C-like"/>
</dbReference>
<reference evidence="2 3" key="1">
    <citation type="journal article" date="2015" name="Nat. Commun.">
        <title>Outbred genome sequencing and CRISPR/Cas9 gene editing in butterflies.</title>
        <authorList>
            <person name="Li X."/>
            <person name="Fan D."/>
            <person name="Zhang W."/>
            <person name="Liu G."/>
            <person name="Zhang L."/>
            <person name="Zhao L."/>
            <person name="Fang X."/>
            <person name="Chen L."/>
            <person name="Dong Y."/>
            <person name="Chen Y."/>
            <person name="Ding Y."/>
            <person name="Zhao R."/>
            <person name="Feng M."/>
            <person name="Zhu Y."/>
            <person name="Feng Y."/>
            <person name="Jiang X."/>
            <person name="Zhu D."/>
            <person name="Xiang H."/>
            <person name="Feng X."/>
            <person name="Li S."/>
            <person name="Wang J."/>
            <person name="Zhang G."/>
            <person name="Kronforst M.R."/>
            <person name="Wang W."/>
        </authorList>
    </citation>
    <scope>NUCLEOTIDE SEQUENCE [LARGE SCALE GENOMIC DNA]</scope>
    <source>
        <strain evidence="2">Ya'a_city_454_Pm</strain>
        <tissue evidence="2">Whole body</tissue>
    </source>
</reference>
<keyword evidence="3" id="KW-1185">Reference proteome</keyword>
<dbReference type="AlphaFoldDB" id="A0A194R5D8"/>
<dbReference type="GO" id="GO:0004364">
    <property type="term" value="F:glutathione transferase activity"/>
    <property type="evidence" value="ECO:0007669"/>
    <property type="project" value="TreeGrafter"/>
</dbReference>
<organism evidence="2 3">
    <name type="scientific">Papilio machaon</name>
    <name type="common">Old World swallowtail butterfly</name>
    <dbReference type="NCBI Taxonomy" id="76193"/>
    <lineage>
        <taxon>Eukaryota</taxon>
        <taxon>Metazoa</taxon>
        <taxon>Ecdysozoa</taxon>
        <taxon>Arthropoda</taxon>
        <taxon>Hexapoda</taxon>
        <taxon>Insecta</taxon>
        <taxon>Pterygota</taxon>
        <taxon>Neoptera</taxon>
        <taxon>Endopterygota</taxon>
        <taxon>Lepidoptera</taxon>
        <taxon>Glossata</taxon>
        <taxon>Ditrysia</taxon>
        <taxon>Papilionoidea</taxon>
        <taxon>Papilionidae</taxon>
        <taxon>Papilioninae</taxon>
        <taxon>Papilio</taxon>
    </lineage>
</organism>
<dbReference type="EMBL" id="KQ460685">
    <property type="protein sequence ID" value="KPJ12892.1"/>
    <property type="molecule type" value="Genomic_DNA"/>
</dbReference>
<dbReference type="SUPFAM" id="SSF47616">
    <property type="entry name" value="GST C-terminal domain-like"/>
    <property type="match status" value="1"/>
</dbReference>
<dbReference type="Pfam" id="PF00043">
    <property type="entry name" value="GST_C"/>
    <property type="match status" value="1"/>
</dbReference>
<dbReference type="InterPro" id="IPR036282">
    <property type="entry name" value="Glutathione-S-Trfase_C_sf"/>
</dbReference>
<dbReference type="PANTHER" id="PTHR43969:SF9">
    <property type="entry name" value="GLUTATHIONE S TRANSFERASE D10, ISOFORM A-RELATED"/>
    <property type="match status" value="1"/>
</dbReference>
<dbReference type="STRING" id="76193.A0A194R5D8"/>
<name>A0A194R5D8_PAPMA</name>
<dbReference type="Gene3D" id="1.20.1050.10">
    <property type="match status" value="1"/>
</dbReference>
<dbReference type="PANTHER" id="PTHR43969">
    <property type="entry name" value="GLUTATHIONE S TRANSFERASE D10, ISOFORM A-RELATED"/>
    <property type="match status" value="1"/>
</dbReference>
<gene>
    <name evidence="2" type="ORF">RR48_10522</name>
</gene>
<protein>
    <submittedName>
        <fullName evidence="2">Glutathione S-transferase 1</fullName>
    </submittedName>
</protein>
<feature type="domain" description="GST C-terminal" evidence="1">
    <location>
        <begin position="27"/>
        <end position="112"/>
    </location>
</feature>
<dbReference type="InterPro" id="IPR004046">
    <property type="entry name" value="GST_C"/>
</dbReference>
<dbReference type="PROSITE" id="PS50405">
    <property type="entry name" value="GST_CTER"/>
    <property type="match status" value="1"/>
</dbReference>
<evidence type="ECO:0000313" key="3">
    <source>
        <dbReference type="Proteomes" id="UP000053240"/>
    </source>
</evidence>
<dbReference type="Proteomes" id="UP000053240">
    <property type="component" value="Unassembled WGS sequence"/>
</dbReference>
<dbReference type="GO" id="GO:0006749">
    <property type="term" value="P:glutathione metabolic process"/>
    <property type="evidence" value="ECO:0007669"/>
    <property type="project" value="TreeGrafter"/>
</dbReference>
<sequence>MVLKLYKSDASPPVRAVLMTIEAANIPNVEMIDVNVLEGDHLKEEYLKEPLFYKGEKSFKQESLDKIKSGYEFSEKFLTKRWIAGDEFTLADIFFLASIRSSIEVQPIDSEE</sequence>
<proteinExistence type="predicted"/>
<accession>A0A194R5D8</accession>
<evidence type="ECO:0000313" key="2">
    <source>
        <dbReference type="EMBL" id="KPJ12892.1"/>
    </source>
</evidence>
<keyword evidence="2" id="KW-0808">Transferase</keyword>